<dbReference type="CDD" id="cd06262">
    <property type="entry name" value="metallo-hydrolase-like_MBL-fold"/>
    <property type="match status" value="1"/>
</dbReference>
<dbReference type="Pfam" id="PF00753">
    <property type="entry name" value="Lactamase_B"/>
    <property type="match status" value="1"/>
</dbReference>
<feature type="domain" description="Metallo-beta-lactamase" evidence="5">
    <location>
        <begin position="20"/>
        <end position="221"/>
    </location>
</feature>
<comment type="cofactor">
    <cofactor evidence="1">
        <name>Zn(2+)</name>
        <dbReference type="ChEBI" id="CHEBI:29105"/>
    </cofactor>
</comment>
<proteinExistence type="predicted"/>
<keyword evidence="3" id="KW-0378">Hydrolase</keyword>
<evidence type="ECO:0000313" key="7">
    <source>
        <dbReference type="Proteomes" id="UP000444980"/>
    </source>
</evidence>
<evidence type="ECO:0000256" key="1">
    <source>
        <dbReference type="ARBA" id="ARBA00001947"/>
    </source>
</evidence>
<sequence length="256" mass="26499">MGFCENGAMLITGFPAGMFQTNCYLVSADASPGGPGGDAVIIDPGQDSATRIDELCEQYGLVPVAVLLTHGHLDHTWNAAAVCEKYGIPCYIHEADRPMLTDPGKGVGRTLGAVIGALTFHEPEKVIEFEDGEEVELAGLRLSVDLAPGHTQGSVLLGLDLPPDDEGSSAPGARLCFSGDVLFQGSIGRTDLPGGNHQQLLDSIAAKLLPMPDDTVVLPGHGPQTTIGAERATNPFLVDLGGSGGSTATPKGRYGL</sequence>
<dbReference type="SUPFAM" id="SSF56281">
    <property type="entry name" value="Metallo-hydrolase/oxidoreductase"/>
    <property type="match status" value="1"/>
</dbReference>
<dbReference type="GO" id="GO:0016787">
    <property type="term" value="F:hydrolase activity"/>
    <property type="evidence" value="ECO:0007669"/>
    <property type="project" value="UniProtKB-KW"/>
</dbReference>
<name>A0A7I9UXJ9_9ACTN</name>
<keyword evidence="4" id="KW-0862">Zinc</keyword>
<dbReference type="InterPro" id="IPR001279">
    <property type="entry name" value="Metallo-B-lactamas"/>
</dbReference>
<dbReference type="AlphaFoldDB" id="A0A7I9UXJ9"/>
<dbReference type="InterPro" id="IPR036866">
    <property type="entry name" value="RibonucZ/Hydroxyglut_hydro"/>
</dbReference>
<evidence type="ECO:0000256" key="3">
    <source>
        <dbReference type="ARBA" id="ARBA00022801"/>
    </source>
</evidence>
<organism evidence="6 7">
    <name type="scientific">Gordonia crocea</name>
    <dbReference type="NCBI Taxonomy" id="589162"/>
    <lineage>
        <taxon>Bacteria</taxon>
        <taxon>Bacillati</taxon>
        <taxon>Actinomycetota</taxon>
        <taxon>Actinomycetes</taxon>
        <taxon>Mycobacteriales</taxon>
        <taxon>Gordoniaceae</taxon>
        <taxon>Gordonia</taxon>
    </lineage>
</organism>
<evidence type="ECO:0000259" key="5">
    <source>
        <dbReference type="SMART" id="SM00849"/>
    </source>
</evidence>
<dbReference type="SMART" id="SM00849">
    <property type="entry name" value="Lactamase_B"/>
    <property type="match status" value="1"/>
</dbReference>
<evidence type="ECO:0000256" key="4">
    <source>
        <dbReference type="ARBA" id="ARBA00022833"/>
    </source>
</evidence>
<dbReference type="InterPro" id="IPR051453">
    <property type="entry name" value="MBL_Glyoxalase_II"/>
</dbReference>
<dbReference type="Gene3D" id="3.60.15.10">
    <property type="entry name" value="Ribonuclease Z/Hydroxyacylglutathione hydrolase-like"/>
    <property type="match status" value="1"/>
</dbReference>
<dbReference type="PANTHER" id="PTHR46233:SF3">
    <property type="entry name" value="HYDROXYACYLGLUTATHIONE HYDROLASE GLOC"/>
    <property type="match status" value="1"/>
</dbReference>
<dbReference type="Proteomes" id="UP000444980">
    <property type="component" value="Unassembled WGS sequence"/>
</dbReference>
<dbReference type="GO" id="GO:0046872">
    <property type="term" value="F:metal ion binding"/>
    <property type="evidence" value="ECO:0007669"/>
    <property type="project" value="UniProtKB-KW"/>
</dbReference>
<dbReference type="PANTHER" id="PTHR46233">
    <property type="entry name" value="HYDROXYACYLGLUTATHIONE HYDROLASE GLOC"/>
    <property type="match status" value="1"/>
</dbReference>
<keyword evidence="2" id="KW-0479">Metal-binding</keyword>
<gene>
    <name evidence="6" type="ORF">nbrc107697_19170</name>
</gene>
<keyword evidence="7" id="KW-1185">Reference proteome</keyword>
<comment type="caution">
    <text evidence="6">The sequence shown here is derived from an EMBL/GenBank/DDBJ whole genome shotgun (WGS) entry which is preliminary data.</text>
</comment>
<dbReference type="EMBL" id="BJOU01000001">
    <property type="protein sequence ID" value="GED97878.1"/>
    <property type="molecule type" value="Genomic_DNA"/>
</dbReference>
<evidence type="ECO:0000256" key="2">
    <source>
        <dbReference type="ARBA" id="ARBA00022723"/>
    </source>
</evidence>
<protein>
    <recommendedName>
        <fullName evidence="5">Metallo-beta-lactamase domain-containing protein</fullName>
    </recommendedName>
</protein>
<evidence type="ECO:0000313" key="6">
    <source>
        <dbReference type="EMBL" id="GED97878.1"/>
    </source>
</evidence>
<accession>A0A7I9UXJ9</accession>
<reference evidence="7" key="1">
    <citation type="submission" date="2019-06" db="EMBL/GenBank/DDBJ databases">
        <title>Gordonia isolated from sludge of a wastewater treatment plant.</title>
        <authorList>
            <person name="Tamura T."/>
            <person name="Aoyama K."/>
            <person name="Kang Y."/>
            <person name="Saito S."/>
            <person name="Akiyama N."/>
            <person name="Yazawa K."/>
            <person name="Gonoi T."/>
            <person name="Mikami Y."/>
        </authorList>
    </citation>
    <scope>NUCLEOTIDE SEQUENCE [LARGE SCALE GENOMIC DNA]</scope>
    <source>
        <strain evidence="7">NBRC 107697</strain>
    </source>
</reference>